<dbReference type="InterPro" id="IPR036259">
    <property type="entry name" value="MFS_trans_sf"/>
</dbReference>
<dbReference type="AlphaFoldDB" id="A0AAJ6B661"/>
<feature type="transmembrane region" description="Helical" evidence="6">
    <location>
        <begin position="76"/>
        <end position="94"/>
    </location>
</feature>
<feature type="transmembrane region" description="Helical" evidence="6">
    <location>
        <begin position="189"/>
        <end position="208"/>
    </location>
</feature>
<feature type="transmembrane region" description="Helical" evidence="6">
    <location>
        <begin position="100"/>
        <end position="118"/>
    </location>
</feature>
<feature type="region of interest" description="Disordered" evidence="5">
    <location>
        <begin position="312"/>
        <end position="364"/>
    </location>
</feature>
<name>A0AAJ6B661_9MICO</name>
<dbReference type="SUPFAM" id="SSF103473">
    <property type="entry name" value="MFS general substrate transporter"/>
    <property type="match status" value="1"/>
</dbReference>
<comment type="subcellular location">
    <subcellularLocation>
        <location evidence="1">Membrane</location>
        <topology evidence="1">Multi-pass membrane protein</topology>
    </subcellularLocation>
</comment>
<dbReference type="Pfam" id="PF05653">
    <property type="entry name" value="Mg_trans_NIPA"/>
    <property type="match status" value="1"/>
</dbReference>
<proteinExistence type="predicted"/>
<dbReference type="InterPro" id="IPR008521">
    <property type="entry name" value="Mg_trans_NIPA"/>
</dbReference>
<feature type="transmembrane region" description="Helical" evidence="6">
    <location>
        <begin position="130"/>
        <end position="150"/>
    </location>
</feature>
<reference evidence="7" key="1">
    <citation type="submission" date="2023-03" db="EMBL/GenBank/DDBJ databases">
        <title>Andean soil-derived lignocellulolytic bacterial consortium as a source of novel taxa and putative plastic-active enzymes.</title>
        <authorList>
            <person name="Diaz-Garcia L."/>
            <person name="Chuvochina M."/>
            <person name="Feuerriegel G."/>
            <person name="Bunk B."/>
            <person name="Sproer C."/>
            <person name="Streit W.R."/>
            <person name="Rodriguez L.M."/>
            <person name="Overmann J."/>
            <person name="Jimenez D.J."/>
        </authorList>
    </citation>
    <scope>NUCLEOTIDE SEQUENCE</scope>
    <source>
        <strain evidence="7">MAG 4610</strain>
    </source>
</reference>
<dbReference type="GO" id="GO:0015095">
    <property type="term" value="F:magnesium ion transmembrane transporter activity"/>
    <property type="evidence" value="ECO:0007669"/>
    <property type="project" value="InterPro"/>
</dbReference>
<organism evidence="7 8">
    <name type="scientific">Candidatus Microbacterium phytovorans</name>
    <dbReference type="NCBI Taxonomy" id="3121374"/>
    <lineage>
        <taxon>Bacteria</taxon>
        <taxon>Bacillati</taxon>
        <taxon>Actinomycetota</taxon>
        <taxon>Actinomycetes</taxon>
        <taxon>Micrococcales</taxon>
        <taxon>Microbacteriaceae</taxon>
        <taxon>Microbacterium</taxon>
    </lineage>
</organism>
<evidence type="ECO:0000313" key="8">
    <source>
        <dbReference type="Proteomes" id="UP001213972"/>
    </source>
</evidence>
<dbReference type="NCBIfam" id="NF038012">
    <property type="entry name" value="DMT_1"/>
    <property type="match status" value="1"/>
</dbReference>
<protein>
    <submittedName>
        <fullName evidence="7">DMT family transporter</fullName>
    </submittedName>
</protein>
<feature type="transmembrane region" description="Helical" evidence="6">
    <location>
        <begin position="282"/>
        <end position="301"/>
    </location>
</feature>
<gene>
    <name evidence="7" type="ORF">P0Y48_04160</name>
</gene>
<evidence type="ECO:0000256" key="3">
    <source>
        <dbReference type="ARBA" id="ARBA00022989"/>
    </source>
</evidence>
<sequence length="364" mass="38433">MAELAIDELADELVGVFRDPAILIGIPLALLGAVFMSFGAQYQHRGVQKVERMTQTSGGAGLTGGQLLNLLRRPSWVVGTVMLGLAIVCQLSALSFAPLILVQPVGAISLVITTLLNARISGHRPTRRSVAAIAMCVGGVFIFVTIAALYATETAVSDQQLITILLILAGVMIVLAGLWIWLRDRMRALFYIVAAGIVYGFVATLAKVVINRIQNGDFEWLTVVCVVALLAGTGIGAYFVQTAYASGPPDLVIAGLTVIDPMVAIVIGLTVLAEAANAPLGAYIGFAVAGALAVAGVFQLARYHPEVVSNSQELPIPRGSTGSDDPDAVDPQAPKTRSVRLTETVSKVWPDPPVDDDRDLGKRR</sequence>
<dbReference type="SUPFAM" id="SSF103481">
    <property type="entry name" value="Multidrug resistance efflux transporter EmrE"/>
    <property type="match status" value="1"/>
</dbReference>
<dbReference type="GO" id="GO:0016020">
    <property type="term" value="C:membrane"/>
    <property type="evidence" value="ECO:0007669"/>
    <property type="project" value="UniProtKB-SubCell"/>
</dbReference>
<feature type="transmembrane region" description="Helical" evidence="6">
    <location>
        <begin position="252"/>
        <end position="276"/>
    </location>
</feature>
<dbReference type="InterPro" id="IPR037185">
    <property type="entry name" value="EmrE-like"/>
</dbReference>
<evidence type="ECO:0000256" key="2">
    <source>
        <dbReference type="ARBA" id="ARBA00022692"/>
    </source>
</evidence>
<evidence type="ECO:0000256" key="6">
    <source>
        <dbReference type="SAM" id="Phobius"/>
    </source>
</evidence>
<dbReference type="PANTHER" id="PTHR40761:SF1">
    <property type="entry name" value="CONSERVED INTEGRAL MEMBRANE ALANINE VALINE AND LEUCINE RICH PROTEIN-RELATED"/>
    <property type="match status" value="1"/>
</dbReference>
<dbReference type="PANTHER" id="PTHR40761">
    <property type="entry name" value="CONSERVED INTEGRAL MEMBRANE ALANINE VALINE AND LEUCINE RICH PROTEIN-RELATED"/>
    <property type="match status" value="1"/>
</dbReference>
<feature type="transmembrane region" description="Helical" evidence="6">
    <location>
        <begin position="220"/>
        <end position="240"/>
    </location>
</feature>
<evidence type="ECO:0000256" key="1">
    <source>
        <dbReference type="ARBA" id="ARBA00004141"/>
    </source>
</evidence>
<evidence type="ECO:0000256" key="5">
    <source>
        <dbReference type="SAM" id="MobiDB-lite"/>
    </source>
</evidence>
<dbReference type="Proteomes" id="UP001213972">
    <property type="component" value="Chromosome"/>
</dbReference>
<dbReference type="EMBL" id="CP119321">
    <property type="protein sequence ID" value="WEK14406.1"/>
    <property type="molecule type" value="Genomic_DNA"/>
</dbReference>
<keyword evidence="3 6" id="KW-1133">Transmembrane helix</keyword>
<evidence type="ECO:0000313" key="7">
    <source>
        <dbReference type="EMBL" id="WEK14406.1"/>
    </source>
</evidence>
<keyword evidence="2 6" id="KW-0812">Transmembrane</keyword>
<keyword evidence="4 6" id="KW-0472">Membrane</keyword>
<evidence type="ECO:0000256" key="4">
    <source>
        <dbReference type="ARBA" id="ARBA00023136"/>
    </source>
</evidence>
<accession>A0AAJ6B661</accession>
<feature type="transmembrane region" description="Helical" evidence="6">
    <location>
        <begin position="162"/>
        <end position="182"/>
    </location>
</feature>
<feature type="transmembrane region" description="Helical" evidence="6">
    <location>
        <begin position="20"/>
        <end position="40"/>
    </location>
</feature>